<proteinExistence type="inferred from homology"/>
<dbReference type="GO" id="GO:0045271">
    <property type="term" value="C:respiratory chain complex I"/>
    <property type="evidence" value="ECO:0007669"/>
    <property type="project" value="InterPro"/>
</dbReference>
<keyword evidence="10" id="KW-0249">Electron transport</keyword>
<dbReference type="AlphaFoldDB" id="A0A9D3XJR5"/>
<evidence type="ECO:0000256" key="15">
    <source>
        <dbReference type="ARBA" id="ARBA00031425"/>
    </source>
</evidence>
<evidence type="ECO:0000256" key="17">
    <source>
        <dbReference type="SAM" id="MobiDB-lite"/>
    </source>
</evidence>
<keyword evidence="19" id="KW-1185">Reference proteome</keyword>
<evidence type="ECO:0000256" key="5">
    <source>
        <dbReference type="ARBA" id="ARBA00016391"/>
    </source>
</evidence>
<dbReference type="GO" id="GO:0005743">
    <property type="term" value="C:mitochondrial inner membrane"/>
    <property type="evidence" value="ECO:0007669"/>
    <property type="project" value="UniProtKB-SubCell"/>
</dbReference>
<evidence type="ECO:0000256" key="13">
    <source>
        <dbReference type="ARBA" id="ARBA00023128"/>
    </source>
</evidence>
<organism evidence="18 19">
    <name type="scientific">Mauremys mutica</name>
    <name type="common">yellowpond turtle</name>
    <dbReference type="NCBI Taxonomy" id="74926"/>
    <lineage>
        <taxon>Eukaryota</taxon>
        <taxon>Metazoa</taxon>
        <taxon>Chordata</taxon>
        <taxon>Craniata</taxon>
        <taxon>Vertebrata</taxon>
        <taxon>Euteleostomi</taxon>
        <taxon>Archelosauria</taxon>
        <taxon>Testudinata</taxon>
        <taxon>Testudines</taxon>
        <taxon>Cryptodira</taxon>
        <taxon>Durocryptodira</taxon>
        <taxon>Testudinoidea</taxon>
        <taxon>Geoemydidae</taxon>
        <taxon>Geoemydinae</taxon>
        <taxon>Mauremys</taxon>
    </lineage>
</organism>
<keyword evidence="12" id="KW-0007">Acetylation</keyword>
<evidence type="ECO:0000256" key="11">
    <source>
        <dbReference type="ARBA" id="ARBA00022989"/>
    </source>
</evidence>
<dbReference type="Proteomes" id="UP000827986">
    <property type="component" value="Unassembled WGS sequence"/>
</dbReference>
<keyword evidence="9" id="KW-0999">Mitochondrion inner membrane</keyword>
<evidence type="ECO:0000256" key="1">
    <source>
        <dbReference type="ARBA" id="ARBA00003195"/>
    </source>
</evidence>
<name>A0A9D3XJR5_9SAUR</name>
<dbReference type="EMBL" id="JAHDVG010000469">
    <property type="protein sequence ID" value="KAH1180831.1"/>
    <property type="molecule type" value="Genomic_DNA"/>
</dbReference>
<evidence type="ECO:0000256" key="4">
    <source>
        <dbReference type="ARBA" id="ARBA00011533"/>
    </source>
</evidence>
<evidence type="ECO:0000313" key="19">
    <source>
        <dbReference type="Proteomes" id="UP000827986"/>
    </source>
</evidence>
<protein>
    <recommendedName>
        <fullName evidence="5">NADH dehydrogenase [ubiquinone] 1 alpha subcomplex subunit 3</fullName>
    </recommendedName>
    <alternativeName>
        <fullName evidence="15">Complex I-B9</fullName>
    </alternativeName>
    <alternativeName>
        <fullName evidence="16">NADH-ubiquinone oxidoreductase B9 subunit</fullName>
    </alternativeName>
</protein>
<comment type="similarity">
    <text evidence="3">Belongs to the complex I NDUFA3 subunit family.</text>
</comment>
<gene>
    <name evidence="18" type="ORF">KIL84_001765</name>
</gene>
<sequence>MPAPPPMAQPPLPRAARGLAQTARGECPLLSPPCPQGCADAVSLPAAVVAPLLSPYTKYSSMINQATPYVYPVPVRDDGNMPDIPSHPCDKEGPNLDWLKNL</sequence>
<keyword evidence="8" id="KW-0812">Transmembrane</keyword>
<comment type="caution">
    <text evidence="18">The sequence shown here is derived from an EMBL/GenBank/DDBJ whole genome shotgun (WGS) entry which is preliminary data.</text>
</comment>
<keyword evidence="11" id="KW-1133">Transmembrane helix</keyword>
<dbReference type="PANTHER" id="PTHR15221:SF0">
    <property type="entry name" value="NADH DEHYDROGENASE [UBIQUINONE] 1 ALPHA SUBCOMPLEX SUBUNIT 3"/>
    <property type="match status" value="1"/>
</dbReference>
<evidence type="ECO:0000256" key="12">
    <source>
        <dbReference type="ARBA" id="ARBA00022990"/>
    </source>
</evidence>
<evidence type="ECO:0000256" key="3">
    <source>
        <dbReference type="ARBA" id="ARBA00008253"/>
    </source>
</evidence>
<dbReference type="PANTHER" id="PTHR15221">
    <property type="entry name" value="NADH DEHYDROGENASE [UBIQUINONE] 1 ALPHA SUBCOMPLEX SUBUNIT 3"/>
    <property type="match status" value="1"/>
</dbReference>
<comment type="subunit">
    <text evidence="4">Complex I is composed of 45 different subunits.</text>
</comment>
<evidence type="ECO:0000256" key="2">
    <source>
        <dbReference type="ARBA" id="ARBA00004434"/>
    </source>
</evidence>
<evidence type="ECO:0000256" key="16">
    <source>
        <dbReference type="ARBA" id="ARBA00032035"/>
    </source>
</evidence>
<evidence type="ECO:0000256" key="8">
    <source>
        <dbReference type="ARBA" id="ARBA00022692"/>
    </source>
</evidence>
<evidence type="ECO:0000256" key="9">
    <source>
        <dbReference type="ARBA" id="ARBA00022792"/>
    </source>
</evidence>
<reference evidence="18" key="1">
    <citation type="submission" date="2021-09" db="EMBL/GenBank/DDBJ databases">
        <title>The genome of Mauremys mutica provides insights into the evolution of semi-aquatic lifestyle.</title>
        <authorList>
            <person name="Gong S."/>
            <person name="Gao Y."/>
        </authorList>
    </citation>
    <scope>NUCLEOTIDE SEQUENCE</scope>
    <source>
        <strain evidence="18">MM-2020</strain>
        <tissue evidence="18">Muscle</tissue>
    </source>
</reference>
<evidence type="ECO:0000256" key="7">
    <source>
        <dbReference type="ARBA" id="ARBA00022660"/>
    </source>
</evidence>
<keyword evidence="7" id="KW-0679">Respiratory chain</keyword>
<keyword evidence="13" id="KW-0496">Mitochondrion</keyword>
<accession>A0A9D3XJR5</accession>
<dbReference type="Pfam" id="PF14987">
    <property type="entry name" value="NADHdh_A3"/>
    <property type="match status" value="1"/>
</dbReference>
<evidence type="ECO:0000256" key="14">
    <source>
        <dbReference type="ARBA" id="ARBA00023136"/>
    </source>
</evidence>
<evidence type="ECO:0000256" key="6">
    <source>
        <dbReference type="ARBA" id="ARBA00022448"/>
    </source>
</evidence>
<evidence type="ECO:0000313" key="18">
    <source>
        <dbReference type="EMBL" id="KAH1180831.1"/>
    </source>
</evidence>
<comment type="function">
    <text evidence="1">Accessory subunit of the mitochondrial membrane respiratory chain NADH dehydrogenase (Complex I), that is believed not to be involved in catalysis. Complex I functions in the transfer of electrons from NADH to the respiratory chain. The immediate electron acceptor for the enzyme is believed to be ubiquinone.</text>
</comment>
<evidence type="ECO:0000256" key="10">
    <source>
        <dbReference type="ARBA" id="ARBA00022982"/>
    </source>
</evidence>
<feature type="region of interest" description="Disordered" evidence="17">
    <location>
        <begin position="81"/>
        <end position="102"/>
    </location>
</feature>
<keyword evidence="6" id="KW-0813">Transport</keyword>
<comment type="subcellular location">
    <subcellularLocation>
        <location evidence="2">Mitochondrion inner membrane</location>
        <topology evidence="2">Single-pass membrane protein</topology>
    </subcellularLocation>
</comment>
<keyword evidence="14" id="KW-0472">Membrane</keyword>
<dbReference type="InterPro" id="IPR026626">
    <property type="entry name" value="NDUFA3"/>
</dbReference>